<dbReference type="InterPro" id="IPR000620">
    <property type="entry name" value="EamA_dom"/>
</dbReference>
<protein>
    <submittedName>
        <fullName evidence="8">EamA family transporter</fullName>
    </submittedName>
</protein>
<sequence length="307" mass="32917">MTHDPSRPLWKTLTAFAIIYFVWGSTFFAIRVGVEQVPPFLLAALRFFVAGLGLLLWAGIKREPAPCRREWPSILLLASMIFVMDYGLLFWAEQRVASGIAAVVLATIPAFMALAEIFILRTQRLTVRLALALLIGIIGVCVLTVRSLGLSGAPVDAAGAGALILAAISWSIASVLTRRLPLPASKVMSSGTQMLAGGVMLMVPAALAGEFQRFHLASVAPAAWVALLYLIVFGSIIGFTAYLWLIHHESPTKVGTYAYVNPVVAVIVGYFLGGEPLGLRTILGTVCVLISVIVITTARKQTVKDQG</sequence>
<organism evidence="8 9">
    <name type="scientific">Acidicapsa dinghuensis</name>
    <dbReference type="NCBI Taxonomy" id="2218256"/>
    <lineage>
        <taxon>Bacteria</taxon>
        <taxon>Pseudomonadati</taxon>
        <taxon>Acidobacteriota</taxon>
        <taxon>Terriglobia</taxon>
        <taxon>Terriglobales</taxon>
        <taxon>Acidobacteriaceae</taxon>
        <taxon>Acidicapsa</taxon>
    </lineage>
</organism>
<feature type="transmembrane region" description="Helical" evidence="6">
    <location>
        <begin position="257"/>
        <end position="273"/>
    </location>
</feature>
<feature type="transmembrane region" description="Helical" evidence="6">
    <location>
        <begin position="127"/>
        <end position="145"/>
    </location>
</feature>
<dbReference type="SUPFAM" id="SSF103481">
    <property type="entry name" value="Multidrug resistance efflux transporter EmrE"/>
    <property type="match status" value="2"/>
</dbReference>
<evidence type="ECO:0000259" key="7">
    <source>
        <dbReference type="Pfam" id="PF00892"/>
    </source>
</evidence>
<dbReference type="PANTHER" id="PTHR32322:SF2">
    <property type="entry name" value="EAMA DOMAIN-CONTAINING PROTEIN"/>
    <property type="match status" value="1"/>
</dbReference>
<dbReference type="InterPro" id="IPR050638">
    <property type="entry name" value="AA-Vitamin_Transporters"/>
</dbReference>
<keyword evidence="4 6" id="KW-1133">Transmembrane helix</keyword>
<reference evidence="9" key="1">
    <citation type="journal article" date="2019" name="Int. J. Syst. Evol. Microbiol.">
        <title>The Global Catalogue of Microorganisms (GCM) 10K type strain sequencing project: providing services to taxonomists for standard genome sequencing and annotation.</title>
        <authorList>
            <consortium name="The Broad Institute Genomics Platform"/>
            <consortium name="The Broad Institute Genome Sequencing Center for Infectious Disease"/>
            <person name="Wu L."/>
            <person name="Ma J."/>
        </authorList>
    </citation>
    <scope>NUCLEOTIDE SEQUENCE [LARGE SCALE GENOMIC DNA]</scope>
    <source>
        <strain evidence="9">JCM 4087</strain>
    </source>
</reference>
<feature type="domain" description="EamA" evidence="7">
    <location>
        <begin position="15"/>
        <end position="144"/>
    </location>
</feature>
<feature type="transmembrane region" description="Helical" evidence="6">
    <location>
        <begin position="188"/>
        <end position="209"/>
    </location>
</feature>
<dbReference type="EMBL" id="JBHSPH010000002">
    <property type="protein sequence ID" value="MFC5862571.1"/>
    <property type="molecule type" value="Genomic_DNA"/>
</dbReference>
<feature type="transmembrane region" description="Helical" evidence="6">
    <location>
        <begin position="157"/>
        <end position="176"/>
    </location>
</feature>
<feature type="transmembrane region" description="Helical" evidence="6">
    <location>
        <begin position="40"/>
        <end position="60"/>
    </location>
</feature>
<feature type="domain" description="EamA" evidence="7">
    <location>
        <begin position="159"/>
        <end position="296"/>
    </location>
</feature>
<evidence type="ECO:0000256" key="1">
    <source>
        <dbReference type="ARBA" id="ARBA00004141"/>
    </source>
</evidence>
<keyword evidence="9" id="KW-1185">Reference proteome</keyword>
<dbReference type="Proteomes" id="UP001596091">
    <property type="component" value="Unassembled WGS sequence"/>
</dbReference>
<evidence type="ECO:0000256" key="3">
    <source>
        <dbReference type="ARBA" id="ARBA00022692"/>
    </source>
</evidence>
<comment type="similarity">
    <text evidence="2">Belongs to the EamA transporter family.</text>
</comment>
<name>A0ABW1EE77_9BACT</name>
<accession>A0ABW1EE77</accession>
<dbReference type="Pfam" id="PF00892">
    <property type="entry name" value="EamA"/>
    <property type="match status" value="2"/>
</dbReference>
<evidence type="ECO:0000313" key="9">
    <source>
        <dbReference type="Proteomes" id="UP001596091"/>
    </source>
</evidence>
<feature type="transmembrane region" description="Helical" evidence="6">
    <location>
        <begin position="12"/>
        <end position="34"/>
    </location>
</feature>
<evidence type="ECO:0000256" key="2">
    <source>
        <dbReference type="ARBA" id="ARBA00007362"/>
    </source>
</evidence>
<proteinExistence type="inferred from homology"/>
<gene>
    <name evidence="8" type="ORF">ACFPT7_09740</name>
</gene>
<keyword evidence="5 6" id="KW-0472">Membrane</keyword>
<evidence type="ECO:0000256" key="4">
    <source>
        <dbReference type="ARBA" id="ARBA00022989"/>
    </source>
</evidence>
<feature type="transmembrane region" description="Helical" evidence="6">
    <location>
        <begin position="221"/>
        <end position="245"/>
    </location>
</feature>
<evidence type="ECO:0000313" key="8">
    <source>
        <dbReference type="EMBL" id="MFC5862571.1"/>
    </source>
</evidence>
<evidence type="ECO:0000256" key="6">
    <source>
        <dbReference type="SAM" id="Phobius"/>
    </source>
</evidence>
<comment type="subcellular location">
    <subcellularLocation>
        <location evidence="1">Membrane</location>
        <topology evidence="1">Multi-pass membrane protein</topology>
    </subcellularLocation>
</comment>
<dbReference type="RefSeq" id="WP_263336081.1">
    <property type="nucleotide sequence ID" value="NZ_JAGSYH010000003.1"/>
</dbReference>
<evidence type="ECO:0000256" key="5">
    <source>
        <dbReference type="ARBA" id="ARBA00023136"/>
    </source>
</evidence>
<dbReference type="InterPro" id="IPR037185">
    <property type="entry name" value="EmrE-like"/>
</dbReference>
<comment type="caution">
    <text evidence="8">The sequence shown here is derived from an EMBL/GenBank/DDBJ whole genome shotgun (WGS) entry which is preliminary data.</text>
</comment>
<keyword evidence="3 6" id="KW-0812">Transmembrane</keyword>
<feature type="transmembrane region" description="Helical" evidence="6">
    <location>
        <begin position="72"/>
        <end position="92"/>
    </location>
</feature>
<feature type="transmembrane region" description="Helical" evidence="6">
    <location>
        <begin position="98"/>
        <end position="120"/>
    </location>
</feature>
<dbReference type="PANTHER" id="PTHR32322">
    <property type="entry name" value="INNER MEMBRANE TRANSPORTER"/>
    <property type="match status" value="1"/>
</dbReference>
<feature type="transmembrane region" description="Helical" evidence="6">
    <location>
        <begin position="279"/>
        <end position="298"/>
    </location>
</feature>